<proteinExistence type="predicted"/>
<protein>
    <submittedName>
        <fullName evidence="1">Uncharacterized protein</fullName>
    </submittedName>
</protein>
<evidence type="ECO:0000313" key="1">
    <source>
        <dbReference type="EMBL" id="GBP11902.1"/>
    </source>
</evidence>
<organism evidence="1 2">
    <name type="scientific">Eumeta variegata</name>
    <name type="common">Bagworm moth</name>
    <name type="synonym">Eumeta japonica</name>
    <dbReference type="NCBI Taxonomy" id="151549"/>
    <lineage>
        <taxon>Eukaryota</taxon>
        <taxon>Metazoa</taxon>
        <taxon>Ecdysozoa</taxon>
        <taxon>Arthropoda</taxon>
        <taxon>Hexapoda</taxon>
        <taxon>Insecta</taxon>
        <taxon>Pterygota</taxon>
        <taxon>Neoptera</taxon>
        <taxon>Endopterygota</taxon>
        <taxon>Lepidoptera</taxon>
        <taxon>Glossata</taxon>
        <taxon>Ditrysia</taxon>
        <taxon>Tineoidea</taxon>
        <taxon>Psychidae</taxon>
        <taxon>Oiketicinae</taxon>
        <taxon>Eumeta</taxon>
    </lineage>
</organism>
<reference evidence="1 2" key="1">
    <citation type="journal article" date="2019" name="Commun. Biol.">
        <title>The bagworm genome reveals a unique fibroin gene that provides high tensile strength.</title>
        <authorList>
            <person name="Kono N."/>
            <person name="Nakamura H."/>
            <person name="Ohtoshi R."/>
            <person name="Tomita M."/>
            <person name="Numata K."/>
            <person name="Arakawa K."/>
        </authorList>
    </citation>
    <scope>NUCLEOTIDE SEQUENCE [LARGE SCALE GENOMIC DNA]</scope>
</reference>
<keyword evidence="2" id="KW-1185">Reference proteome</keyword>
<gene>
    <name evidence="1" type="ORF">EVAR_74533_1</name>
</gene>
<dbReference type="AlphaFoldDB" id="A0A4C1TBR2"/>
<evidence type="ECO:0000313" key="2">
    <source>
        <dbReference type="Proteomes" id="UP000299102"/>
    </source>
</evidence>
<accession>A0A4C1TBR2</accession>
<comment type="caution">
    <text evidence="1">The sequence shown here is derived from an EMBL/GenBank/DDBJ whole genome shotgun (WGS) entry which is preliminary data.</text>
</comment>
<dbReference type="Proteomes" id="UP000299102">
    <property type="component" value="Unassembled WGS sequence"/>
</dbReference>
<sequence>MKQIDVGSETEIRIENGITTGIPNTLWGDIQDEGIHFILRGRSCGQELELSMCNDFRGDRFIISTLIHSLIEKHPAAAFARSGGIPRLSMAVMPSEGPRVRGLLRRQKVSPSGGTGRVMGSAVGGL</sequence>
<name>A0A4C1TBR2_EUMVA</name>
<dbReference type="EMBL" id="BGZK01000048">
    <property type="protein sequence ID" value="GBP11902.1"/>
    <property type="molecule type" value="Genomic_DNA"/>
</dbReference>